<feature type="domain" description="CAP-Gly" evidence="3">
    <location>
        <begin position="1159"/>
        <end position="1192"/>
    </location>
</feature>
<feature type="coiled-coil region" evidence="1">
    <location>
        <begin position="1270"/>
        <end position="1297"/>
    </location>
</feature>
<dbReference type="SUPFAM" id="SSF74924">
    <property type="entry name" value="Cap-Gly domain"/>
    <property type="match status" value="12"/>
</dbReference>
<evidence type="ECO:0000256" key="1">
    <source>
        <dbReference type="SAM" id="Coils"/>
    </source>
</evidence>
<comment type="caution">
    <text evidence="4">The sequence shown here is derived from an EMBL/GenBank/DDBJ whole genome shotgun (WGS) entry which is preliminary data.</text>
</comment>
<feature type="region of interest" description="Disordered" evidence="2">
    <location>
        <begin position="854"/>
        <end position="885"/>
    </location>
</feature>
<feature type="domain" description="CAP-Gly" evidence="3">
    <location>
        <begin position="372"/>
        <end position="415"/>
    </location>
</feature>
<organism evidence="4 5">
    <name type="scientific">Reticulomyxa filosa</name>
    <dbReference type="NCBI Taxonomy" id="46433"/>
    <lineage>
        <taxon>Eukaryota</taxon>
        <taxon>Sar</taxon>
        <taxon>Rhizaria</taxon>
        <taxon>Retaria</taxon>
        <taxon>Foraminifera</taxon>
        <taxon>Monothalamids</taxon>
        <taxon>Reticulomyxidae</taxon>
        <taxon>Reticulomyxa</taxon>
    </lineage>
</organism>
<sequence length="1525" mass="170979">QKHLTENLGSILNTPLIMLGRNTAQNDLAFKIGDRIQLAEGGTGTVKYIGSDEDSKEIEPIVGVELDTWDPNANDGIFKGKELFQVKMGRGLFTRRQSILQVLPDKPNDTRHLKDMPKIGNRVKLHSGEEAVVDSIGDDITVTLLFSSTRSDIRRTVKLTDLSENLGKFYDKQYTVLPNKHLELIVGDHVRLIRGKTGKIKYIGRVGNEGEMIGLEMDSWTPSGHTGKGYFIAPNGRGHFAKRSDIVEIIKPPEKSEQAKLQIQRHRQMLNLQNKVYKIEQLEKKQRLGMDLDSEQNQFVQRKTLLQRQLKDLTEAFNQNYPFVEIDEVVKREASAGSNGYGSLVIQESLSVNTGDRVVLDSGDIGKVIFIGSVSFDNRQMLGILLDEWSPNGHDGTVDGTQYFEAPEGRGLLVPFDSVVGLYDEYGEVQKAAPKKKIKKNDQKRGSVELKPVMEEEDDDDDEDYKNESERQSIITKIFEGDKTVYPDLPKVGEKVNVGGVCVGRKKKKKKELSYTILSKEEPMIGIELETWSANATDGSFMGTKYFESAPGKGYFLRKDSYASLNDMMNNSKAKSILQQGSLALENFDSKALGVYFEEDDHVVTSEGHSGKVAFIGKVKFSTKEMVGLLLDEWDPNGHNGRVRGEKYFDALDGFGWFVPVDCVIEKITDDEEWKNKREETQRQKSKNKYRPKIEIGQRVQIKGGLRGLVRFYGKTAFDDSKWVGLELDNWHYNAHDGTVDGNNYFTANKGRGFFVRPENISVVLRREDEKKDVESLTVMPEIGDRVRTVRGKTGIVRFIGPVSFSSGVLIGLELDRWSANGNNGSVDDSPYFSCPLGRGCFTSLSHLIENLGSTLPTQSESNENDSKTSTENSKQDSSSLRLGDKVQLPQGKVGTVRFIGTTEATGNDEIIGFEFVLLESWDANATDGSLGGKRLFEAQNGRGYFTRRKSIADVVRPQIKKDGYAKLKGLQSMVNFNGRVVKLIEYVPEKQRWKVRLIGGKKKDKKSLGVKEENLTPTLDWEILPALGSSSTHLTRAPMIGDRVRTKNGKTGIVRFVGEAEFAKNQITIGLELDEWSPSAHNGTLDKEYFKCKEGHGYFTSLENLIANLGQFDENQPNAPPLQKSEFRVGDKVRLARGKIGEVKFIGVTDFSKGEEIVGLELSQWTQGAHDGKVSGKEYFKTKKGRGYFTRKASVASIVLSDAVLNSEKNADNDDTNNNNNDKKGVSKARIRREANKMKSKIHQILVLEMREAKGEKLTPYQIDEIKQKAKYLQRLNDLENGNIDLEAEDREKKEQDKKKRKHLLERKATMDLTAKKWKVPVKVDDLVKLENGDTGVVKWIGKVAFLPDDIIGLLMDQSNPNYHTGELEGKEYFKAPNHRGYFALAEEIEENMGTTKRSRRRKSVNLTEENKSEKNVKIGDVVQTAEGSGKVVWMGTVTAGDEEKTNEEMLGVELESFSANANDGSVEGTKYFDSKQGRGMFVRTQSVQLDLNSDFAKSQLENAVMPGDRVRTDRGYTGVLKLY</sequence>
<feature type="compositionally biased region" description="Acidic residues" evidence="2">
    <location>
        <begin position="455"/>
        <end position="465"/>
    </location>
</feature>
<feature type="compositionally biased region" description="Basic and acidic residues" evidence="2">
    <location>
        <begin position="440"/>
        <end position="454"/>
    </location>
</feature>
<dbReference type="Proteomes" id="UP000023152">
    <property type="component" value="Unassembled WGS sequence"/>
</dbReference>
<dbReference type="PROSITE" id="PS50245">
    <property type="entry name" value="CAP_GLY_2"/>
    <property type="match status" value="6"/>
</dbReference>
<dbReference type="OrthoDB" id="2130750at2759"/>
<evidence type="ECO:0000256" key="2">
    <source>
        <dbReference type="SAM" id="MobiDB-lite"/>
    </source>
</evidence>
<feature type="domain" description="CAP-Gly" evidence="3">
    <location>
        <begin position="525"/>
        <end position="558"/>
    </location>
</feature>
<dbReference type="Gene3D" id="2.30.30.190">
    <property type="entry name" value="CAP Gly-rich-like domain"/>
    <property type="match status" value="12"/>
</dbReference>
<evidence type="ECO:0000313" key="5">
    <source>
        <dbReference type="Proteomes" id="UP000023152"/>
    </source>
</evidence>
<feature type="domain" description="CAP-Gly" evidence="3">
    <location>
        <begin position="1442"/>
        <end position="1485"/>
    </location>
</feature>
<feature type="region of interest" description="Disordered" evidence="2">
    <location>
        <begin position="1209"/>
        <end position="1230"/>
    </location>
</feature>
<feature type="region of interest" description="Disordered" evidence="2">
    <location>
        <begin position="434"/>
        <end position="469"/>
    </location>
</feature>
<dbReference type="Pfam" id="PF01302">
    <property type="entry name" value="CAP_GLY"/>
    <property type="match status" value="10"/>
</dbReference>
<dbReference type="PANTHER" id="PTHR18916">
    <property type="entry name" value="DYNACTIN 1-RELATED MICROTUBULE-BINDING"/>
    <property type="match status" value="1"/>
</dbReference>
<accession>X6P6V9</accession>
<keyword evidence="5" id="KW-1185">Reference proteome</keyword>
<feature type="compositionally biased region" description="Polar residues" evidence="2">
    <location>
        <begin position="854"/>
        <end position="881"/>
    </location>
</feature>
<feature type="domain" description="CAP-Gly" evidence="3">
    <location>
        <begin position="801"/>
        <end position="844"/>
    </location>
</feature>
<dbReference type="InterPro" id="IPR000938">
    <property type="entry name" value="CAP-Gly_domain"/>
</dbReference>
<dbReference type="SMART" id="SM01052">
    <property type="entry name" value="CAP_GLY"/>
    <property type="match status" value="12"/>
</dbReference>
<evidence type="ECO:0000313" key="4">
    <source>
        <dbReference type="EMBL" id="ETO33824.1"/>
    </source>
</evidence>
<protein>
    <recommendedName>
        <fullName evidence="3">CAP-Gly domain-containing protein</fullName>
    </recommendedName>
</protein>
<name>X6P6V9_RETFI</name>
<dbReference type="InterPro" id="IPR036859">
    <property type="entry name" value="CAP-Gly_dom_sf"/>
</dbReference>
<feature type="domain" description="CAP-Gly" evidence="3">
    <location>
        <begin position="714"/>
        <end position="757"/>
    </location>
</feature>
<feature type="non-terminal residue" evidence="4">
    <location>
        <position position="1"/>
    </location>
</feature>
<evidence type="ECO:0000259" key="3">
    <source>
        <dbReference type="PROSITE" id="PS50245"/>
    </source>
</evidence>
<keyword evidence="1" id="KW-0175">Coiled coil</keyword>
<gene>
    <name evidence="4" type="ORF">RFI_03278</name>
</gene>
<dbReference type="EMBL" id="ASPP01003111">
    <property type="protein sequence ID" value="ETO33824.1"/>
    <property type="molecule type" value="Genomic_DNA"/>
</dbReference>
<proteinExistence type="predicted"/>
<reference evidence="4 5" key="1">
    <citation type="journal article" date="2013" name="Curr. Biol.">
        <title>The Genome of the Foraminiferan Reticulomyxa filosa.</title>
        <authorList>
            <person name="Glockner G."/>
            <person name="Hulsmann N."/>
            <person name="Schleicher M."/>
            <person name="Noegel A.A."/>
            <person name="Eichinger L."/>
            <person name="Gallinger C."/>
            <person name="Pawlowski J."/>
            <person name="Sierra R."/>
            <person name="Euteneuer U."/>
            <person name="Pillet L."/>
            <person name="Moustafa A."/>
            <person name="Platzer M."/>
            <person name="Groth M."/>
            <person name="Szafranski K."/>
            <person name="Schliwa M."/>
        </authorList>
    </citation>
    <scope>NUCLEOTIDE SEQUENCE [LARGE SCALE GENOMIC DNA]</scope>
</reference>